<comment type="caution">
    <text evidence="2">The sequence shown here is derived from an EMBL/GenBank/DDBJ whole genome shotgun (WGS) entry which is preliminary data.</text>
</comment>
<dbReference type="InterPro" id="IPR036249">
    <property type="entry name" value="Thioredoxin-like_sf"/>
</dbReference>
<accession>A0A2I9D2E0</accession>
<proteinExistence type="predicted"/>
<name>A0A2I9D2E0_9DEIO</name>
<reference evidence="3" key="1">
    <citation type="submission" date="2018-01" db="EMBL/GenBank/DDBJ databases">
        <title>Draft Genome Sequence of the Radioresistant Bacterium Deinococcus aerius TR0125, Isolated from the Higher Atmosphere above Japan.</title>
        <authorList>
            <person name="Satoh K."/>
            <person name="Arai H."/>
            <person name="Sanzen T."/>
            <person name="Kawaguchi Y."/>
            <person name="Hayashi H."/>
            <person name="Yokobori S."/>
            <person name="Yamagishi A."/>
            <person name="Oono Y."/>
            <person name="Narumi I."/>
        </authorList>
    </citation>
    <scope>NUCLEOTIDE SEQUENCE [LARGE SCALE GENOMIC DNA]</scope>
    <source>
        <strain evidence="3">TR0125</strain>
    </source>
</reference>
<organism evidence="2 3">
    <name type="scientific">Deinococcus aerius</name>
    <dbReference type="NCBI Taxonomy" id="200253"/>
    <lineage>
        <taxon>Bacteria</taxon>
        <taxon>Thermotogati</taxon>
        <taxon>Deinococcota</taxon>
        <taxon>Deinococci</taxon>
        <taxon>Deinococcales</taxon>
        <taxon>Deinococcaceae</taxon>
        <taxon>Deinococcus</taxon>
    </lineage>
</organism>
<keyword evidence="3" id="KW-1185">Reference proteome</keyword>
<dbReference type="AlphaFoldDB" id="A0A2I9D2E0"/>
<dbReference type="SUPFAM" id="SSF52833">
    <property type="entry name" value="Thioredoxin-like"/>
    <property type="match status" value="1"/>
</dbReference>
<evidence type="ECO:0000256" key="1">
    <source>
        <dbReference type="SAM" id="MobiDB-lite"/>
    </source>
</evidence>
<dbReference type="Gene3D" id="3.40.30.10">
    <property type="entry name" value="Glutaredoxin"/>
    <property type="match status" value="1"/>
</dbReference>
<sequence length="154" mass="16902">MTERPAPAFAPVPLWQRLRPPCQPQPSPWSWGRRGSIPPERPPREGHPPARPHRPSRGEAWVGVNVWVSWCGPCWEAAPLLRERSERPTGGTGLPVIGLLVQETQGQNARDVLLEVVLGSRRDPNLRAVIHSGVGGMPEPFLLDCQDVGRGADA</sequence>
<evidence type="ECO:0000313" key="3">
    <source>
        <dbReference type="Proteomes" id="UP000236569"/>
    </source>
</evidence>
<dbReference type="EMBL" id="BFAG01000002">
    <property type="protein sequence ID" value="GBF04636.1"/>
    <property type="molecule type" value="Genomic_DNA"/>
</dbReference>
<gene>
    <name evidence="2" type="ORF">DAERI_020233</name>
</gene>
<feature type="region of interest" description="Disordered" evidence="1">
    <location>
        <begin position="1"/>
        <end position="58"/>
    </location>
</feature>
<evidence type="ECO:0000313" key="2">
    <source>
        <dbReference type="EMBL" id="GBF04636.1"/>
    </source>
</evidence>
<protein>
    <submittedName>
        <fullName evidence="2">Redoxin</fullName>
    </submittedName>
</protein>
<dbReference type="Proteomes" id="UP000236569">
    <property type="component" value="Unassembled WGS sequence"/>
</dbReference>